<feature type="region of interest" description="Disordered" evidence="2">
    <location>
        <begin position="1"/>
        <end position="40"/>
    </location>
</feature>
<proteinExistence type="predicted"/>
<keyword evidence="1" id="KW-0677">Repeat</keyword>
<feature type="transmembrane region" description="Helical" evidence="3">
    <location>
        <begin position="115"/>
        <end position="137"/>
    </location>
</feature>
<dbReference type="Pfam" id="PF02493">
    <property type="entry name" value="MORN"/>
    <property type="match status" value="7"/>
</dbReference>
<evidence type="ECO:0000313" key="5">
    <source>
        <dbReference type="Proteomes" id="UP001374584"/>
    </source>
</evidence>
<protein>
    <submittedName>
        <fullName evidence="4">Uncharacterized protein</fullName>
    </submittedName>
</protein>
<keyword evidence="5" id="KW-1185">Reference proteome</keyword>
<dbReference type="PANTHER" id="PTHR23084:SF179">
    <property type="entry name" value="OS10G0565000 PROTEIN"/>
    <property type="match status" value="1"/>
</dbReference>
<dbReference type="FunFam" id="2.20.110.10:FF:000002">
    <property type="entry name" value="Phosphatidylinositol 4-phosphate 5-kinase 8"/>
    <property type="match status" value="3"/>
</dbReference>
<evidence type="ECO:0000313" key="4">
    <source>
        <dbReference type="EMBL" id="KAK7382821.1"/>
    </source>
</evidence>
<gene>
    <name evidence="4" type="ORF">VNO80_01914</name>
</gene>
<dbReference type="GO" id="GO:0016020">
    <property type="term" value="C:membrane"/>
    <property type="evidence" value="ECO:0007669"/>
    <property type="project" value="UniProtKB-ARBA"/>
</dbReference>
<dbReference type="SMART" id="SM00698">
    <property type="entry name" value="MORN"/>
    <property type="match status" value="7"/>
</dbReference>
<evidence type="ECO:0000256" key="2">
    <source>
        <dbReference type="SAM" id="MobiDB-lite"/>
    </source>
</evidence>
<dbReference type="InterPro" id="IPR003409">
    <property type="entry name" value="MORN"/>
</dbReference>
<evidence type="ECO:0000256" key="3">
    <source>
        <dbReference type="SAM" id="Phobius"/>
    </source>
</evidence>
<feature type="transmembrane region" description="Helical" evidence="3">
    <location>
        <begin position="93"/>
        <end position="109"/>
    </location>
</feature>
<comment type="caution">
    <text evidence="4">The sequence shown here is derived from an EMBL/GenBank/DDBJ whole genome shotgun (WGS) entry which is preliminary data.</text>
</comment>
<dbReference type="Proteomes" id="UP001374584">
    <property type="component" value="Unassembled WGS sequence"/>
</dbReference>
<dbReference type="EMBL" id="JAYMYR010000001">
    <property type="protein sequence ID" value="KAK7382821.1"/>
    <property type="molecule type" value="Genomic_DNA"/>
</dbReference>
<feature type="compositionally biased region" description="Basic residues" evidence="2">
    <location>
        <begin position="23"/>
        <end position="37"/>
    </location>
</feature>
<dbReference type="AlphaFoldDB" id="A0AAN9RTC0"/>
<feature type="region of interest" description="Disordered" evidence="2">
    <location>
        <begin position="54"/>
        <end position="76"/>
    </location>
</feature>
<keyword evidence="3" id="KW-0472">Membrane</keyword>
<accession>A0AAN9RTC0</accession>
<name>A0AAN9RTC0_PHACN</name>
<evidence type="ECO:0000256" key="1">
    <source>
        <dbReference type="ARBA" id="ARBA00022737"/>
    </source>
</evidence>
<keyword evidence="3" id="KW-1133">Transmembrane helix</keyword>
<keyword evidence="3" id="KW-0812">Transmembrane</keyword>
<dbReference type="PANTHER" id="PTHR23084">
    <property type="entry name" value="PHOSPHATIDYLINOSITOL-4-PHOSPHATE 5-KINASE RELATED"/>
    <property type="match status" value="1"/>
</dbReference>
<reference evidence="4 5" key="1">
    <citation type="submission" date="2024-01" db="EMBL/GenBank/DDBJ databases">
        <title>The genomes of 5 underutilized Papilionoideae crops provide insights into root nodulation and disease resistanc.</title>
        <authorList>
            <person name="Jiang F."/>
        </authorList>
    </citation>
    <scope>NUCLEOTIDE SEQUENCE [LARGE SCALE GENOMIC DNA]</scope>
    <source>
        <strain evidence="4">JINMINGXINNONG_FW02</strain>
        <tissue evidence="4">Leaves</tissue>
    </source>
</reference>
<dbReference type="SUPFAM" id="SSF82185">
    <property type="entry name" value="Histone H3 K4-specific methyltransferase SET7/9 N-terminal domain"/>
    <property type="match status" value="2"/>
</dbReference>
<sequence>MHQKSELQIGKESTGVSSDFNPLRHHPNHHHHHHHHPIPNLNLQTLTSTAPYKRPSLSKSPTLHRFPKPRRATPPSVTTATWLSSVVSLRRRLRLFLFLSLPFFYFLVSHPTNSFLLDFLSAFFFSAALFFSLSLALPRIPSVRFFLKREARPRPRPRPGQPEFQFCVVAYPNGDVYEGEFRRGKCCGSGVYYYSMSGRYEGDWVEGKYDGFGVETWARGSRYRGQYRQGLRHGFGVYRFYTGDVYAGEWASGHSHGCGVHTCEDGSRYVGEFKWGVKHGLGQYHFRNGDTYAGEYFADKVHGYGVYSFANGHCYEGSWHEGKRQGIGMYIFRNGETQSGHWQNGVIDIPSTQSATFPVSPVGVYHSRVLNVVQEARRAAKKAYDVAKVDERVNRAVAAANRAANAARVASVKAVQNQMHRNVNSKSIPIPFV</sequence>
<dbReference type="Gene3D" id="2.20.110.10">
    <property type="entry name" value="Histone H3 K4-specific methyltransferase SET7/9 N-terminal domain"/>
    <property type="match status" value="3"/>
</dbReference>
<organism evidence="4 5">
    <name type="scientific">Phaseolus coccineus</name>
    <name type="common">Scarlet runner bean</name>
    <name type="synonym">Phaseolus multiflorus</name>
    <dbReference type="NCBI Taxonomy" id="3886"/>
    <lineage>
        <taxon>Eukaryota</taxon>
        <taxon>Viridiplantae</taxon>
        <taxon>Streptophyta</taxon>
        <taxon>Embryophyta</taxon>
        <taxon>Tracheophyta</taxon>
        <taxon>Spermatophyta</taxon>
        <taxon>Magnoliopsida</taxon>
        <taxon>eudicotyledons</taxon>
        <taxon>Gunneridae</taxon>
        <taxon>Pentapetalae</taxon>
        <taxon>rosids</taxon>
        <taxon>fabids</taxon>
        <taxon>Fabales</taxon>
        <taxon>Fabaceae</taxon>
        <taxon>Papilionoideae</taxon>
        <taxon>50 kb inversion clade</taxon>
        <taxon>NPAAA clade</taxon>
        <taxon>indigoferoid/millettioid clade</taxon>
        <taxon>Phaseoleae</taxon>
        <taxon>Phaseolus</taxon>
    </lineage>
</organism>